<keyword evidence="1" id="KW-0472">Membrane</keyword>
<name>A0A8C9X6N2_SANLU</name>
<feature type="transmembrane region" description="Helical" evidence="1">
    <location>
        <begin position="94"/>
        <end position="112"/>
    </location>
</feature>
<reference evidence="2" key="1">
    <citation type="submission" date="2025-08" db="UniProtKB">
        <authorList>
            <consortium name="Ensembl"/>
        </authorList>
    </citation>
    <scope>IDENTIFICATION</scope>
</reference>
<evidence type="ECO:0000256" key="1">
    <source>
        <dbReference type="SAM" id="Phobius"/>
    </source>
</evidence>
<keyword evidence="1" id="KW-1133">Transmembrane helix</keyword>
<organism evidence="2 3">
    <name type="scientific">Sander lucioperca</name>
    <name type="common">Pike-perch</name>
    <name type="synonym">Perca lucioperca</name>
    <dbReference type="NCBI Taxonomy" id="283035"/>
    <lineage>
        <taxon>Eukaryota</taxon>
        <taxon>Metazoa</taxon>
        <taxon>Chordata</taxon>
        <taxon>Craniata</taxon>
        <taxon>Vertebrata</taxon>
        <taxon>Euteleostomi</taxon>
        <taxon>Actinopterygii</taxon>
        <taxon>Neopterygii</taxon>
        <taxon>Teleostei</taxon>
        <taxon>Neoteleostei</taxon>
        <taxon>Acanthomorphata</taxon>
        <taxon>Eupercaria</taxon>
        <taxon>Perciformes</taxon>
        <taxon>Percoidei</taxon>
        <taxon>Percidae</taxon>
        <taxon>Luciopercinae</taxon>
        <taxon>Sander</taxon>
    </lineage>
</organism>
<dbReference type="GeneTree" id="ENSGT00940000169242"/>
<protein>
    <submittedName>
        <fullName evidence="2">Uncharacterized protein</fullName>
    </submittedName>
</protein>
<dbReference type="AlphaFoldDB" id="A0A8C9X6N2"/>
<feature type="transmembrane region" description="Helical" evidence="1">
    <location>
        <begin position="6"/>
        <end position="29"/>
    </location>
</feature>
<keyword evidence="1" id="KW-0812">Transmembrane</keyword>
<dbReference type="Ensembl" id="ENSSLUT00000007017.1">
    <property type="protein sequence ID" value="ENSSLUP00000006844.1"/>
    <property type="gene ID" value="ENSSLUG00000003031.1"/>
</dbReference>
<reference evidence="2" key="2">
    <citation type="submission" date="2025-09" db="UniProtKB">
        <authorList>
            <consortium name="Ensembl"/>
        </authorList>
    </citation>
    <scope>IDENTIFICATION</scope>
</reference>
<feature type="transmembrane region" description="Helical" evidence="1">
    <location>
        <begin position="124"/>
        <end position="144"/>
    </location>
</feature>
<keyword evidence="3" id="KW-1185">Reference proteome</keyword>
<evidence type="ECO:0000313" key="3">
    <source>
        <dbReference type="Proteomes" id="UP000694568"/>
    </source>
</evidence>
<proteinExistence type="predicted"/>
<dbReference type="Proteomes" id="UP000694568">
    <property type="component" value="Unplaced"/>
</dbReference>
<accession>A0A8C9X6N2</accession>
<evidence type="ECO:0000313" key="2">
    <source>
        <dbReference type="Ensembl" id="ENSSLUP00000006844.1"/>
    </source>
</evidence>
<sequence>MLDKAWSYFLYLYGLFYQVFAPCSVHQLLPYLGKRYFKAEELANDALLLIGYLHIGDDCTKQTWTYGLHPERDDMKLQGTGPPSHRIPSPFGSILQYVDLVLCHSMITTVAAPSTFNITNMCCSYGYVCWGWLYFCCLFVYFCLGSLCFPIDCLCLGFCDDCWFLFSCF</sequence>